<keyword evidence="1" id="KW-0472">Membrane</keyword>
<evidence type="ECO:0000313" key="3">
    <source>
        <dbReference type="Proteomes" id="UP001286313"/>
    </source>
</evidence>
<protein>
    <submittedName>
        <fullName evidence="2">Uncharacterized protein</fullName>
    </submittedName>
</protein>
<keyword evidence="1" id="KW-1133">Transmembrane helix</keyword>
<organism evidence="2 3">
    <name type="scientific">Petrolisthes cinctipes</name>
    <name type="common">Flat porcelain crab</name>
    <dbReference type="NCBI Taxonomy" id="88211"/>
    <lineage>
        <taxon>Eukaryota</taxon>
        <taxon>Metazoa</taxon>
        <taxon>Ecdysozoa</taxon>
        <taxon>Arthropoda</taxon>
        <taxon>Crustacea</taxon>
        <taxon>Multicrustacea</taxon>
        <taxon>Malacostraca</taxon>
        <taxon>Eumalacostraca</taxon>
        <taxon>Eucarida</taxon>
        <taxon>Decapoda</taxon>
        <taxon>Pleocyemata</taxon>
        <taxon>Anomura</taxon>
        <taxon>Galatheoidea</taxon>
        <taxon>Porcellanidae</taxon>
        <taxon>Petrolisthes</taxon>
    </lineage>
</organism>
<dbReference type="EMBL" id="JAWQEG010002632">
    <property type="protein sequence ID" value="KAK3870635.1"/>
    <property type="molecule type" value="Genomic_DNA"/>
</dbReference>
<feature type="transmembrane region" description="Helical" evidence="1">
    <location>
        <begin position="20"/>
        <end position="41"/>
    </location>
</feature>
<evidence type="ECO:0000256" key="1">
    <source>
        <dbReference type="SAM" id="Phobius"/>
    </source>
</evidence>
<reference evidence="2" key="1">
    <citation type="submission" date="2023-10" db="EMBL/GenBank/DDBJ databases">
        <title>Genome assemblies of two species of porcelain crab, Petrolisthes cinctipes and Petrolisthes manimaculis (Anomura: Porcellanidae).</title>
        <authorList>
            <person name="Angst P."/>
        </authorList>
    </citation>
    <scope>NUCLEOTIDE SEQUENCE</scope>
    <source>
        <strain evidence="2">PB745_01</strain>
        <tissue evidence="2">Gill</tissue>
    </source>
</reference>
<proteinExistence type="predicted"/>
<name>A0AAE1FC41_PETCI</name>
<dbReference type="Proteomes" id="UP001286313">
    <property type="component" value="Unassembled WGS sequence"/>
</dbReference>
<keyword evidence="3" id="KW-1185">Reference proteome</keyword>
<evidence type="ECO:0000313" key="2">
    <source>
        <dbReference type="EMBL" id="KAK3870635.1"/>
    </source>
</evidence>
<gene>
    <name evidence="2" type="ORF">Pcinc_024152</name>
</gene>
<keyword evidence="1" id="KW-0812">Transmembrane</keyword>
<sequence>MLVVVASSILYSELAAMGVANILLTLMGFIVNIVALFLLHLDRRDNVTPQIIDSSEHTLNKTPILQARINLYQAQQFTHSNSYQYHPHKGMCFTSINIPDENYKRGDKERLIERMGLDGEAADPGSVDPSSMVEEGRVVASLT</sequence>
<dbReference type="AlphaFoldDB" id="A0AAE1FC41"/>
<accession>A0AAE1FC41</accession>
<comment type="caution">
    <text evidence="2">The sequence shown here is derived from an EMBL/GenBank/DDBJ whole genome shotgun (WGS) entry which is preliminary data.</text>
</comment>